<evidence type="ECO:0000256" key="3">
    <source>
        <dbReference type="PIRSR" id="PIRSR637359-2"/>
    </source>
</evidence>
<keyword evidence="7" id="KW-1185">Reference proteome</keyword>
<evidence type="ECO:0000256" key="1">
    <source>
        <dbReference type="ARBA" id="ARBA00022679"/>
    </source>
</evidence>
<comment type="caution">
    <text evidence="6">The sequence shown here is derived from an EMBL/GenBank/DDBJ whole genome shotgun (WGS) entry which is preliminary data.</text>
</comment>
<dbReference type="InterPro" id="IPR000863">
    <property type="entry name" value="Sulfotransferase_dom"/>
</dbReference>
<evidence type="ECO:0000313" key="7">
    <source>
        <dbReference type="Proteomes" id="UP000475862"/>
    </source>
</evidence>
<evidence type="ECO:0000313" key="6">
    <source>
        <dbReference type="EMBL" id="KAE9543015.1"/>
    </source>
</evidence>
<feature type="binding site" evidence="3">
    <location>
        <position position="120"/>
    </location>
    <ligand>
        <name>3'-phosphoadenylyl sulfate</name>
        <dbReference type="ChEBI" id="CHEBI:58339"/>
    </ligand>
</feature>
<proteinExistence type="predicted"/>
<dbReference type="Gene3D" id="3.40.50.300">
    <property type="entry name" value="P-loop containing nucleotide triphosphate hydrolases"/>
    <property type="match status" value="1"/>
</dbReference>
<feature type="binding site" evidence="3">
    <location>
        <begin position="135"/>
        <end position="139"/>
    </location>
    <ligand>
        <name>3'-phosphoadenylyl sulfate</name>
        <dbReference type="ChEBI" id="CHEBI:58339"/>
    </ligand>
</feature>
<keyword evidence="4" id="KW-1015">Disulfide bond</keyword>
<gene>
    <name evidence="6" type="ORF">AGLY_002926</name>
</gene>
<protein>
    <recommendedName>
        <fullName evidence="5">Sulfotransferase domain-containing protein</fullName>
    </recommendedName>
</protein>
<evidence type="ECO:0000256" key="2">
    <source>
        <dbReference type="ARBA" id="ARBA00023180"/>
    </source>
</evidence>
<feature type="domain" description="Sulfotransferase" evidence="5">
    <location>
        <begin position="1"/>
        <end position="158"/>
    </location>
</feature>
<dbReference type="InterPro" id="IPR027417">
    <property type="entry name" value="P-loop_NTPase"/>
</dbReference>
<dbReference type="GO" id="GO:0008467">
    <property type="term" value="F:[heparan sulfate]-glucosamine 3-sulfotransferase activity"/>
    <property type="evidence" value="ECO:0007669"/>
    <property type="project" value="TreeGrafter"/>
</dbReference>
<dbReference type="PANTHER" id="PTHR10605:SF65">
    <property type="entry name" value="GH20068P"/>
    <property type="match status" value="1"/>
</dbReference>
<organism evidence="6 7">
    <name type="scientific">Aphis glycines</name>
    <name type="common">Soybean aphid</name>
    <dbReference type="NCBI Taxonomy" id="307491"/>
    <lineage>
        <taxon>Eukaryota</taxon>
        <taxon>Metazoa</taxon>
        <taxon>Ecdysozoa</taxon>
        <taxon>Arthropoda</taxon>
        <taxon>Hexapoda</taxon>
        <taxon>Insecta</taxon>
        <taxon>Pterygota</taxon>
        <taxon>Neoptera</taxon>
        <taxon>Paraneoptera</taxon>
        <taxon>Hemiptera</taxon>
        <taxon>Sternorrhyncha</taxon>
        <taxon>Aphidomorpha</taxon>
        <taxon>Aphidoidea</taxon>
        <taxon>Aphididae</taxon>
        <taxon>Aphidini</taxon>
        <taxon>Aphis</taxon>
        <taxon>Aphis</taxon>
    </lineage>
</organism>
<dbReference type="Proteomes" id="UP000475862">
    <property type="component" value="Unassembled WGS sequence"/>
</dbReference>
<feature type="disulfide bond" evidence="4">
    <location>
        <begin position="121"/>
        <end position="130"/>
    </location>
</feature>
<dbReference type="SUPFAM" id="SSF52540">
    <property type="entry name" value="P-loop containing nucleoside triphosphate hydrolases"/>
    <property type="match status" value="1"/>
</dbReference>
<dbReference type="OrthoDB" id="411451at2759"/>
<dbReference type="PANTHER" id="PTHR10605">
    <property type="entry name" value="HEPARAN SULFATE SULFOTRANSFERASE"/>
    <property type="match status" value="1"/>
</dbReference>
<feature type="binding site" evidence="3">
    <location>
        <position position="12"/>
    </location>
    <ligand>
        <name>3'-phosphoadenylyl sulfate</name>
        <dbReference type="ChEBI" id="CHEBI:58339"/>
    </ligand>
</feature>
<feature type="binding site" evidence="3">
    <location>
        <position position="20"/>
    </location>
    <ligand>
        <name>3'-phosphoadenylyl sulfate</name>
        <dbReference type="ChEBI" id="CHEBI:58339"/>
    </ligand>
</feature>
<evidence type="ECO:0000256" key="4">
    <source>
        <dbReference type="PIRSR" id="PIRSR637359-3"/>
    </source>
</evidence>
<sequence>MNSSIKLLLILRDPVIRAISDYTQLHSNPLANRSSRSFEQLVVKPDGTVNTNYRPVAVSTYHNHVYRWLDVFPRDQLFVVNGDRLITNPVSELNRIETFLGLEHRISAENFYFNRTKGFYCLRYGPVDKCLKETKGRKHPEIQPAVVAKLREHFGQHNQKLYDVLGQDFGWPEK</sequence>
<name>A0A6G0U1P3_APHGL</name>
<keyword evidence="2" id="KW-0325">Glycoprotein</keyword>
<keyword evidence="1" id="KW-0808">Transferase</keyword>
<reference evidence="6 7" key="1">
    <citation type="submission" date="2019-08" db="EMBL/GenBank/DDBJ databases">
        <title>The genome of the soybean aphid Biotype 1, its phylome, world population structure and adaptation to the North American continent.</title>
        <authorList>
            <person name="Giordano R."/>
            <person name="Donthu R.K."/>
            <person name="Hernandez A.G."/>
            <person name="Wright C.L."/>
            <person name="Zimin A.V."/>
        </authorList>
    </citation>
    <scope>NUCLEOTIDE SEQUENCE [LARGE SCALE GENOMIC DNA]</scope>
    <source>
        <tissue evidence="6">Whole aphids</tissue>
    </source>
</reference>
<dbReference type="EMBL" id="VYZN01000009">
    <property type="protein sequence ID" value="KAE9543015.1"/>
    <property type="molecule type" value="Genomic_DNA"/>
</dbReference>
<accession>A0A6G0U1P3</accession>
<evidence type="ECO:0000259" key="5">
    <source>
        <dbReference type="Pfam" id="PF00685"/>
    </source>
</evidence>
<dbReference type="AlphaFoldDB" id="A0A6G0U1P3"/>
<dbReference type="Pfam" id="PF00685">
    <property type="entry name" value="Sulfotransfer_1"/>
    <property type="match status" value="1"/>
</dbReference>
<dbReference type="InterPro" id="IPR037359">
    <property type="entry name" value="NST/OST"/>
</dbReference>